<name>A0A804PRZ4_MAIZE</name>
<dbReference type="AlphaFoldDB" id="A0A804PRZ4"/>
<feature type="compositionally biased region" description="Low complexity" evidence="1">
    <location>
        <begin position="205"/>
        <end position="217"/>
    </location>
</feature>
<reference evidence="2" key="3">
    <citation type="submission" date="2021-05" db="UniProtKB">
        <authorList>
            <consortium name="EnsemblPlants"/>
        </authorList>
    </citation>
    <scope>IDENTIFICATION</scope>
    <source>
        <strain evidence="2">cv. B73</strain>
    </source>
</reference>
<proteinExistence type="predicted"/>
<organism evidence="2 3">
    <name type="scientific">Zea mays</name>
    <name type="common">Maize</name>
    <dbReference type="NCBI Taxonomy" id="4577"/>
    <lineage>
        <taxon>Eukaryota</taxon>
        <taxon>Viridiplantae</taxon>
        <taxon>Streptophyta</taxon>
        <taxon>Embryophyta</taxon>
        <taxon>Tracheophyta</taxon>
        <taxon>Spermatophyta</taxon>
        <taxon>Magnoliopsida</taxon>
        <taxon>Liliopsida</taxon>
        <taxon>Poales</taxon>
        <taxon>Poaceae</taxon>
        <taxon>PACMAD clade</taxon>
        <taxon>Panicoideae</taxon>
        <taxon>Andropogonodae</taxon>
        <taxon>Andropogoneae</taxon>
        <taxon>Tripsacinae</taxon>
        <taxon>Zea</taxon>
    </lineage>
</organism>
<accession>A0A804PRZ4</accession>
<feature type="region of interest" description="Disordered" evidence="1">
    <location>
        <begin position="86"/>
        <end position="139"/>
    </location>
</feature>
<evidence type="ECO:0000256" key="1">
    <source>
        <dbReference type="SAM" id="MobiDB-lite"/>
    </source>
</evidence>
<keyword evidence="3" id="KW-1185">Reference proteome</keyword>
<dbReference type="EnsemblPlants" id="Zm00001eb266450_T001">
    <property type="protein sequence ID" value="Zm00001eb266450_P001"/>
    <property type="gene ID" value="Zm00001eb266450"/>
</dbReference>
<evidence type="ECO:0000313" key="3">
    <source>
        <dbReference type="Proteomes" id="UP000007305"/>
    </source>
</evidence>
<dbReference type="Proteomes" id="UP000007305">
    <property type="component" value="Chromosome 6"/>
</dbReference>
<feature type="compositionally biased region" description="Low complexity" evidence="1">
    <location>
        <begin position="122"/>
        <end position="139"/>
    </location>
</feature>
<evidence type="ECO:0000313" key="2">
    <source>
        <dbReference type="EnsemblPlants" id="Zm00001eb266450_P001"/>
    </source>
</evidence>
<protein>
    <submittedName>
        <fullName evidence="2">Uncharacterized protein</fullName>
    </submittedName>
</protein>
<feature type="region of interest" description="Disordered" evidence="1">
    <location>
        <begin position="196"/>
        <end position="217"/>
    </location>
</feature>
<dbReference type="InParanoid" id="A0A804PRZ4"/>
<sequence>MALANLPSGWRARRTFHRWPAHDATSQSETVLEAYRRDLAEFGTGLCRETEVLREAVAWAVRDLPSSAHALDGLADIVAQGKEALSINPSSRTARRPLPPPPPGPTSGTRRTTKSEDKEALSQAAAAGGGPQASDGGDSDPNCNFTLALQVLPPMAPASNCGVILPAKLIFLLRACRHWQPGDIANEIMQRASITSSPLRPDPFASSAPSSSSPPYLQTLAASPASATPLLPILLMVAPPPSRPSLAFTLATAATPPRPRPRFRRRWIQRRCRPP</sequence>
<reference evidence="3" key="1">
    <citation type="journal article" date="2009" name="Science">
        <title>The B73 maize genome: complexity, diversity, and dynamics.</title>
        <authorList>
            <person name="Schnable P.S."/>
            <person name="Ware D."/>
            <person name="Fulton R.S."/>
            <person name="Stein J.C."/>
            <person name="Wei F."/>
            <person name="Pasternak S."/>
            <person name="Liang C."/>
            <person name="Zhang J."/>
            <person name="Fulton L."/>
            <person name="Graves T.A."/>
            <person name="Minx P."/>
            <person name="Reily A.D."/>
            <person name="Courtney L."/>
            <person name="Kruchowski S.S."/>
            <person name="Tomlinson C."/>
            <person name="Strong C."/>
            <person name="Delehaunty K."/>
            <person name="Fronick C."/>
            <person name="Courtney B."/>
            <person name="Rock S.M."/>
            <person name="Belter E."/>
            <person name="Du F."/>
            <person name="Kim K."/>
            <person name="Abbott R.M."/>
            <person name="Cotton M."/>
            <person name="Levy A."/>
            <person name="Marchetto P."/>
            <person name="Ochoa K."/>
            <person name="Jackson S.M."/>
            <person name="Gillam B."/>
            <person name="Chen W."/>
            <person name="Yan L."/>
            <person name="Higginbotham J."/>
            <person name="Cardenas M."/>
            <person name="Waligorski J."/>
            <person name="Applebaum E."/>
            <person name="Phelps L."/>
            <person name="Falcone J."/>
            <person name="Kanchi K."/>
            <person name="Thane T."/>
            <person name="Scimone A."/>
            <person name="Thane N."/>
            <person name="Henke J."/>
            <person name="Wang T."/>
            <person name="Ruppert J."/>
            <person name="Shah N."/>
            <person name="Rotter K."/>
            <person name="Hodges J."/>
            <person name="Ingenthron E."/>
            <person name="Cordes M."/>
            <person name="Kohlberg S."/>
            <person name="Sgro J."/>
            <person name="Delgado B."/>
            <person name="Mead K."/>
            <person name="Chinwalla A."/>
            <person name="Leonard S."/>
            <person name="Crouse K."/>
            <person name="Collura K."/>
            <person name="Kudrna D."/>
            <person name="Currie J."/>
            <person name="He R."/>
            <person name="Angelova A."/>
            <person name="Rajasekar S."/>
            <person name="Mueller T."/>
            <person name="Lomeli R."/>
            <person name="Scara G."/>
            <person name="Ko A."/>
            <person name="Delaney K."/>
            <person name="Wissotski M."/>
            <person name="Lopez G."/>
            <person name="Campos D."/>
            <person name="Braidotti M."/>
            <person name="Ashley E."/>
            <person name="Golser W."/>
            <person name="Kim H."/>
            <person name="Lee S."/>
            <person name="Lin J."/>
            <person name="Dujmic Z."/>
            <person name="Kim W."/>
            <person name="Talag J."/>
            <person name="Zuccolo A."/>
            <person name="Fan C."/>
            <person name="Sebastian A."/>
            <person name="Kramer M."/>
            <person name="Spiegel L."/>
            <person name="Nascimento L."/>
            <person name="Zutavern T."/>
            <person name="Miller B."/>
            <person name="Ambroise C."/>
            <person name="Muller S."/>
            <person name="Spooner W."/>
            <person name="Narechania A."/>
            <person name="Ren L."/>
            <person name="Wei S."/>
            <person name="Kumari S."/>
            <person name="Faga B."/>
            <person name="Levy M.J."/>
            <person name="McMahan L."/>
            <person name="Van Buren P."/>
            <person name="Vaughn M.W."/>
            <person name="Ying K."/>
            <person name="Yeh C.-T."/>
            <person name="Emrich S.J."/>
            <person name="Jia Y."/>
            <person name="Kalyanaraman A."/>
            <person name="Hsia A.-P."/>
            <person name="Barbazuk W.B."/>
            <person name="Baucom R.S."/>
            <person name="Brutnell T.P."/>
            <person name="Carpita N.C."/>
            <person name="Chaparro C."/>
            <person name="Chia J.-M."/>
            <person name="Deragon J.-M."/>
            <person name="Estill J.C."/>
            <person name="Fu Y."/>
            <person name="Jeddeloh J.A."/>
            <person name="Han Y."/>
            <person name="Lee H."/>
            <person name="Li P."/>
            <person name="Lisch D.R."/>
            <person name="Liu S."/>
            <person name="Liu Z."/>
            <person name="Nagel D.H."/>
            <person name="McCann M.C."/>
            <person name="SanMiguel P."/>
            <person name="Myers A.M."/>
            <person name="Nettleton D."/>
            <person name="Nguyen J."/>
            <person name="Penning B.W."/>
            <person name="Ponnala L."/>
            <person name="Schneider K.L."/>
            <person name="Schwartz D.C."/>
            <person name="Sharma A."/>
            <person name="Soderlund C."/>
            <person name="Springer N.M."/>
            <person name="Sun Q."/>
            <person name="Wang H."/>
            <person name="Waterman M."/>
            <person name="Westerman R."/>
            <person name="Wolfgruber T.K."/>
            <person name="Yang L."/>
            <person name="Yu Y."/>
            <person name="Zhang L."/>
            <person name="Zhou S."/>
            <person name="Zhu Q."/>
            <person name="Bennetzen J.L."/>
            <person name="Dawe R.K."/>
            <person name="Jiang J."/>
            <person name="Jiang N."/>
            <person name="Presting G.G."/>
            <person name="Wessler S.R."/>
            <person name="Aluru S."/>
            <person name="Martienssen R.A."/>
            <person name="Clifton S.W."/>
            <person name="McCombie W.R."/>
            <person name="Wing R.A."/>
            <person name="Wilson R.K."/>
        </authorList>
    </citation>
    <scope>NUCLEOTIDE SEQUENCE [LARGE SCALE GENOMIC DNA]</scope>
    <source>
        <strain evidence="3">cv. B73</strain>
    </source>
</reference>
<reference evidence="2" key="2">
    <citation type="submission" date="2019-07" db="EMBL/GenBank/DDBJ databases">
        <authorList>
            <person name="Seetharam A."/>
            <person name="Woodhouse M."/>
            <person name="Cannon E."/>
        </authorList>
    </citation>
    <scope>NUCLEOTIDE SEQUENCE [LARGE SCALE GENOMIC DNA]</scope>
    <source>
        <strain evidence="2">cv. B73</strain>
    </source>
</reference>
<dbReference type="Gramene" id="Zm00001eb266450_T001">
    <property type="protein sequence ID" value="Zm00001eb266450_P001"/>
    <property type="gene ID" value="Zm00001eb266450"/>
</dbReference>